<feature type="region of interest" description="Disordered" evidence="1">
    <location>
        <begin position="51"/>
        <end position="86"/>
    </location>
</feature>
<proteinExistence type="predicted"/>
<evidence type="ECO:0000313" key="2">
    <source>
        <dbReference type="EMBL" id="KIO14848.1"/>
    </source>
</evidence>
<organism evidence="2 3">
    <name type="scientific">Pisolithus tinctorius Marx 270</name>
    <dbReference type="NCBI Taxonomy" id="870435"/>
    <lineage>
        <taxon>Eukaryota</taxon>
        <taxon>Fungi</taxon>
        <taxon>Dikarya</taxon>
        <taxon>Basidiomycota</taxon>
        <taxon>Agaricomycotina</taxon>
        <taxon>Agaricomycetes</taxon>
        <taxon>Agaricomycetidae</taxon>
        <taxon>Boletales</taxon>
        <taxon>Sclerodermatineae</taxon>
        <taxon>Pisolithaceae</taxon>
        <taxon>Pisolithus</taxon>
    </lineage>
</organism>
<name>A0A0C3K0F0_PISTI</name>
<dbReference type="Proteomes" id="UP000054217">
    <property type="component" value="Unassembled WGS sequence"/>
</dbReference>
<gene>
    <name evidence="2" type="ORF">M404DRAFT_189470</name>
</gene>
<keyword evidence="3" id="KW-1185">Reference proteome</keyword>
<feature type="compositionally biased region" description="Low complexity" evidence="1">
    <location>
        <begin position="69"/>
        <end position="80"/>
    </location>
</feature>
<dbReference type="EMBL" id="KN831944">
    <property type="protein sequence ID" value="KIO14848.1"/>
    <property type="molecule type" value="Genomic_DNA"/>
</dbReference>
<dbReference type="InParanoid" id="A0A0C3K0F0"/>
<reference evidence="3" key="2">
    <citation type="submission" date="2015-01" db="EMBL/GenBank/DDBJ databases">
        <title>Evolutionary Origins and Diversification of the Mycorrhizal Mutualists.</title>
        <authorList>
            <consortium name="DOE Joint Genome Institute"/>
            <consortium name="Mycorrhizal Genomics Consortium"/>
            <person name="Kohler A."/>
            <person name="Kuo A."/>
            <person name="Nagy L.G."/>
            <person name="Floudas D."/>
            <person name="Copeland A."/>
            <person name="Barry K.W."/>
            <person name="Cichocki N."/>
            <person name="Veneault-Fourrey C."/>
            <person name="LaButti K."/>
            <person name="Lindquist E.A."/>
            <person name="Lipzen A."/>
            <person name="Lundell T."/>
            <person name="Morin E."/>
            <person name="Murat C."/>
            <person name="Riley R."/>
            <person name="Ohm R."/>
            <person name="Sun H."/>
            <person name="Tunlid A."/>
            <person name="Henrissat B."/>
            <person name="Grigoriev I.V."/>
            <person name="Hibbett D.S."/>
            <person name="Martin F."/>
        </authorList>
    </citation>
    <scope>NUCLEOTIDE SEQUENCE [LARGE SCALE GENOMIC DNA]</scope>
    <source>
        <strain evidence="3">Marx 270</strain>
    </source>
</reference>
<evidence type="ECO:0000313" key="3">
    <source>
        <dbReference type="Proteomes" id="UP000054217"/>
    </source>
</evidence>
<sequence>MRTEIRQFSENDFNGSISANQPHKLLVTATYRYPIMTMISGCSWPRKIRAGLKRSRRSSPEDFDLAQSNGPNPGASLPLPSLAPRP</sequence>
<evidence type="ECO:0000256" key="1">
    <source>
        <dbReference type="SAM" id="MobiDB-lite"/>
    </source>
</evidence>
<dbReference type="AlphaFoldDB" id="A0A0C3K0F0"/>
<reference evidence="2 3" key="1">
    <citation type="submission" date="2014-04" db="EMBL/GenBank/DDBJ databases">
        <authorList>
            <consortium name="DOE Joint Genome Institute"/>
            <person name="Kuo A."/>
            <person name="Kohler A."/>
            <person name="Costa M.D."/>
            <person name="Nagy L.G."/>
            <person name="Floudas D."/>
            <person name="Copeland A."/>
            <person name="Barry K.W."/>
            <person name="Cichocki N."/>
            <person name="Veneault-Fourrey C."/>
            <person name="LaButti K."/>
            <person name="Lindquist E.A."/>
            <person name="Lipzen A."/>
            <person name="Lundell T."/>
            <person name="Morin E."/>
            <person name="Murat C."/>
            <person name="Sun H."/>
            <person name="Tunlid A."/>
            <person name="Henrissat B."/>
            <person name="Grigoriev I.V."/>
            <person name="Hibbett D.S."/>
            <person name="Martin F."/>
            <person name="Nordberg H.P."/>
            <person name="Cantor M.N."/>
            <person name="Hua S.X."/>
        </authorList>
    </citation>
    <scope>NUCLEOTIDE SEQUENCE [LARGE SCALE GENOMIC DNA]</scope>
    <source>
        <strain evidence="2 3">Marx 270</strain>
    </source>
</reference>
<protein>
    <submittedName>
        <fullName evidence="2">Uncharacterized protein</fullName>
    </submittedName>
</protein>
<dbReference type="HOGENOM" id="CLU_2498734_0_0_1"/>
<accession>A0A0C3K0F0</accession>